<evidence type="ECO:0000313" key="2">
    <source>
        <dbReference type="Proteomes" id="UP001177003"/>
    </source>
</evidence>
<dbReference type="PANTHER" id="PTHR33095">
    <property type="entry name" value="OS07G0619500 PROTEIN"/>
    <property type="match status" value="1"/>
</dbReference>
<keyword evidence="2" id="KW-1185">Reference proteome</keyword>
<reference evidence="1" key="1">
    <citation type="submission" date="2023-04" db="EMBL/GenBank/DDBJ databases">
        <authorList>
            <person name="Vijverberg K."/>
            <person name="Xiong W."/>
            <person name="Schranz E."/>
        </authorList>
    </citation>
    <scope>NUCLEOTIDE SEQUENCE</scope>
</reference>
<sequence>MVVVLNMYKNGFSLTPTTSSNPLFQATVSPINGVIASSLATTFSTTQSTMDSLSLPPFYLSAPTTPGGCSPQNLRFYSSRSSPLHQVGDRKTIDDEFDFGSSRRLDDGWSPSISATAFADELFCNGKVLPLKLPPRLQRSVPTSPTAVRSRTRSPFPHRCKWNDDFDPFMIALEKVSEEPGRRTSVHRRSRSYSPFRARNISRTIESDQKELTISMIKNQSQMDRIIEPVNPLKNTSESTTCTESKMGKMKSILLRYASRKKEINQKREIVTIWKVSYFKNWRKKEAMESKMGIKYKLLQTISDRIGIRH</sequence>
<dbReference type="AlphaFoldDB" id="A0AA35VQU1"/>
<organism evidence="1 2">
    <name type="scientific">Lactuca saligna</name>
    <name type="common">Willowleaf lettuce</name>
    <dbReference type="NCBI Taxonomy" id="75948"/>
    <lineage>
        <taxon>Eukaryota</taxon>
        <taxon>Viridiplantae</taxon>
        <taxon>Streptophyta</taxon>
        <taxon>Embryophyta</taxon>
        <taxon>Tracheophyta</taxon>
        <taxon>Spermatophyta</taxon>
        <taxon>Magnoliopsida</taxon>
        <taxon>eudicotyledons</taxon>
        <taxon>Gunneridae</taxon>
        <taxon>Pentapetalae</taxon>
        <taxon>asterids</taxon>
        <taxon>campanulids</taxon>
        <taxon>Asterales</taxon>
        <taxon>Asteraceae</taxon>
        <taxon>Cichorioideae</taxon>
        <taxon>Cichorieae</taxon>
        <taxon>Lactucinae</taxon>
        <taxon>Lactuca</taxon>
    </lineage>
</organism>
<accession>A0AA35VQU1</accession>
<dbReference type="Proteomes" id="UP001177003">
    <property type="component" value="Chromosome 2"/>
</dbReference>
<dbReference type="Pfam" id="PF07816">
    <property type="entry name" value="DUF1645"/>
    <property type="match status" value="1"/>
</dbReference>
<protein>
    <submittedName>
        <fullName evidence="1">Uncharacterized protein</fullName>
    </submittedName>
</protein>
<proteinExistence type="predicted"/>
<name>A0AA35VQU1_LACSI</name>
<dbReference type="PANTHER" id="PTHR33095:SF47">
    <property type="entry name" value="AR781"/>
    <property type="match status" value="1"/>
</dbReference>
<evidence type="ECO:0000313" key="1">
    <source>
        <dbReference type="EMBL" id="CAI9271090.1"/>
    </source>
</evidence>
<dbReference type="InterPro" id="IPR012442">
    <property type="entry name" value="DUF1645_plant"/>
</dbReference>
<gene>
    <name evidence="1" type="ORF">LSALG_LOCUS11367</name>
</gene>
<dbReference type="EMBL" id="OX465078">
    <property type="protein sequence ID" value="CAI9271090.1"/>
    <property type="molecule type" value="Genomic_DNA"/>
</dbReference>